<reference evidence="10 11" key="1">
    <citation type="journal article" date="2021" name="Int. J. Syst. Evol. Microbiol.">
        <title>Lentilactobacillus fungorum sp. nov., isolated from spent mushroom substrates.</title>
        <authorList>
            <person name="Tohno M."/>
            <person name="Tanizawa Y."/>
            <person name="Kojima Y."/>
            <person name="Sakamoto M."/>
            <person name="Ohkuma M."/>
            <person name="Kobayashi H."/>
        </authorList>
    </citation>
    <scope>NUCLEOTIDE SEQUENCE [LARGE SCALE GENOMIC DNA]</scope>
    <source>
        <strain evidence="10 11">YK48G</strain>
    </source>
</reference>
<dbReference type="Pfam" id="PF00005">
    <property type="entry name" value="ABC_tran"/>
    <property type="match status" value="1"/>
</dbReference>
<dbReference type="GO" id="GO:0005524">
    <property type="term" value="F:ATP binding"/>
    <property type="evidence" value="ECO:0007669"/>
    <property type="project" value="UniProtKB-KW"/>
</dbReference>
<dbReference type="SUPFAM" id="SSF52540">
    <property type="entry name" value="P-loop containing nucleoside triphosphate hydrolases"/>
    <property type="match status" value="1"/>
</dbReference>
<comment type="subcellular location">
    <subcellularLocation>
        <location evidence="1">Cell membrane</location>
        <topology evidence="1">Multi-pass membrane protein</topology>
    </subcellularLocation>
</comment>
<dbReference type="SMART" id="SM00382">
    <property type="entry name" value="AAA"/>
    <property type="match status" value="1"/>
</dbReference>
<dbReference type="PROSITE" id="PS50893">
    <property type="entry name" value="ABC_TRANSPORTER_2"/>
    <property type="match status" value="1"/>
</dbReference>
<feature type="transmembrane region" description="Helical" evidence="7">
    <location>
        <begin position="249"/>
        <end position="274"/>
    </location>
</feature>
<evidence type="ECO:0000256" key="7">
    <source>
        <dbReference type="SAM" id="Phobius"/>
    </source>
</evidence>
<keyword evidence="5 7" id="KW-1133">Transmembrane helix</keyword>
<protein>
    <submittedName>
        <fullName evidence="10">Amino acid ABC transporter ATP-binding protein</fullName>
    </submittedName>
</protein>
<feature type="domain" description="ABC transmembrane type-1" evidence="9">
    <location>
        <begin position="27"/>
        <end position="308"/>
    </location>
</feature>
<proteinExistence type="predicted"/>
<dbReference type="InterPro" id="IPR017871">
    <property type="entry name" value="ABC_transporter-like_CS"/>
</dbReference>
<dbReference type="EMBL" id="BNJR01000006">
    <property type="protein sequence ID" value="GHP13107.1"/>
    <property type="molecule type" value="Genomic_DNA"/>
</dbReference>
<evidence type="ECO:0000256" key="4">
    <source>
        <dbReference type="ARBA" id="ARBA00022840"/>
    </source>
</evidence>
<dbReference type="InterPro" id="IPR027417">
    <property type="entry name" value="P-loop_NTPase"/>
</dbReference>
<comment type="caution">
    <text evidence="10">The sequence shown here is derived from an EMBL/GenBank/DDBJ whole genome shotgun (WGS) entry which is preliminary data.</text>
</comment>
<evidence type="ECO:0000259" key="9">
    <source>
        <dbReference type="PROSITE" id="PS50929"/>
    </source>
</evidence>
<keyword evidence="6 7" id="KW-0472">Membrane</keyword>
<evidence type="ECO:0000256" key="1">
    <source>
        <dbReference type="ARBA" id="ARBA00004651"/>
    </source>
</evidence>
<dbReference type="InterPro" id="IPR011527">
    <property type="entry name" value="ABC1_TM_dom"/>
</dbReference>
<evidence type="ECO:0000256" key="3">
    <source>
        <dbReference type="ARBA" id="ARBA00022741"/>
    </source>
</evidence>
<gene>
    <name evidence="10" type="primary">cydD</name>
    <name evidence="10" type="ORF">YK48G_05320</name>
</gene>
<evidence type="ECO:0000256" key="5">
    <source>
        <dbReference type="ARBA" id="ARBA00022989"/>
    </source>
</evidence>
<feature type="domain" description="ABC transporter" evidence="8">
    <location>
        <begin position="341"/>
        <end position="575"/>
    </location>
</feature>
<dbReference type="Gene3D" id="3.40.50.300">
    <property type="entry name" value="P-loop containing nucleotide triphosphate hydrolases"/>
    <property type="match status" value="1"/>
</dbReference>
<dbReference type="PANTHER" id="PTHR24221">
    <property type="entry name" value="ATP-BINDING CASSETTE SUB-FAMILY B"/>
    <property type="match status" value="1"/>
</dbReference>
<dbReference type="PROSITE" id="PS50929">
    <property type="entry name" value="ABC_TM1F"/>
    <property type="match status" value="1"/>
</dbReference>
<keyword evidence="11" id="KW-1185">Reference proteome</keyword>
<feature type="transmembrane region" description="Helical" evidence="7">
    <location>
        <begin position="168"/>
        <end position="187"/>
    </location>
</feature>
<feature type="transmembrane region" description="Helical" evidence="7">
    <location>
        <begin position="142"/>
        <end position="162"/>
    </location>
</feature>
<name>A0ABQ3VXT9_9LACO</name>
<dbReference type="PANTHER" id="PTHR24221:SF653">
    <property type="entry name" value="TRANSPORT ATP-BINDING PROTEIN CYDC"/>
    <property type="match status" value="1"/>
</dbReference>
<sequence>MKRLRKTFANDTWVMPYLRKYKGLLTLVLFLGFMTFFSGGALMFNSGYLISEAARQPTSIIYIYVPVVLARAFGIARPSFRYVERLTSHNWVLKIVSDFRKKLYESVEKKASAIQRSHQTGDILSILADDIEHIENLYLRTVFPMVIGWLLYLFIVIGIGALNWVVGLLMLLLLGVIVVILPLASVATNGTREYRQHQIQHSFYTNLTDEVLGLGDWLISGRYTDFMNLQKKPIKEIAELRRKDHFYQWWRSFFVQFIVLLTTVTLLIWGAYSFTASKSLANWVAAFALAIFPAVSPFLNISQGASEWPVYRRSIERVNQLDQNQVKPVKQTTLTEPFKSLSIDRVSFRYPDGNRDIVKDISMTIHPGEKVALLGPSGTGKSTLLKLLVGDLLPNQGHIMINGKDVAGLQEVRSALFGILDQQPYLFDTTVMNNVRLGNVNASDDDVKQAIAAVGLKALIESLPDQYDTQVQEAGSRFSGGERQRLSLARILLQDAPIIILDEPTVSLDPITEKKLLDEVFNLLHDKTIIWVTHHLAGINHVDQVRFLENGHFDMQGTPQELYRTQPRFRSLYDLDRGKTAESAIE</sequence>
<dbReference type="InterPro" id="IPR036640">
    <property type="entry name" value="ABC1_TM_sf"/>
</dbReference>
<feature type="transmembrane region" description="Helical" evidence="7">
    <location>
        <begin position="21"/>
        <end position="44"/>
    </location>
</feature>
<dbReference type="InterPro" id="IPR003439">
    <property type="entry name" value="ABC_transporter-like_ATP-bd"/>
</dbReference>
<dbReference type="InterPro" id="IPR003593">
    <property type="entry name" value="AAA+_ATPase"/>
</dbReference>
<keyword evidence="2 7" id="KW-0812">Transmembrane</keyword>
<evidence type="ECO:0000256" key="2">
    <source>
        <dbReference type="ARBA" id="ARBA00022692"/>
    </source>
</evidence>
<keyword evidence="4 10" id="KW-0067">ATP-binding</keyword>
<dbReference type="InterPro" id="IPR039421">
    <property type="entry name" value="Type_1_exporter"/>
</dbReference>
<accession>A0ABQ3VXT9</accession>
<evidence type="ECO:0000313" key="10">
    <source>
        <dbReference type="EMBL" id="GHP13107.1"/>
    </source>
</evidence>
<feature type="transmembrane region" description="Helical" evidence="7">
    <location>
        <begin position="280"/>
        <end position="299"/>
    </location>
</feature>
<organism evidence="10 11">
    <name type="scientific">Lentilactobacillus fungorum</name>
    <dbReference type="NCBI Taxonomy" id="2201250"/>
    <lineage>
        <taxon>Bacteria</taxon>
        <taxon>Bacillati</taxon>
        <taxon>Bacillota</taxon>
        <taxon>Bacilli</taxon>
        <taxon>Lactobacillales</taxon>
        <taxon>Lactobacillaceae</taxon>
        <taxon>Lentilactobacillus</taxon>
    </lineage>
</organism>
<dbReference type="PROSITE" id="PS00211">
    <property type="entry name" value="ABC_TRANSPORTER_1"/>
    <property type="match status" value="1"/>
</dbReference>
<feature type="transmembrane region" description="Helical" evidence="7">
    <location>
        <begin position="59"/>
        <end position="76"/>
    </location>
</feature>
<dbReference type="Proteomes" id="UP000604765">
    <property type="component" value="Unassembled WGS sequence"/>
</dbReference>
<dbReference type="SUPFAM" id="SSF90123">
    <property type="entry name" value="ABC transporter transmembrane region"/>
    <property type="match status" value="1"/>
</dbReference>
<dbReference type="RefSeq" id="WP_203629163.1">
    <property type="nucleotide sequence ID" value="NZ_BNJR01000006.1"/>
</dbReference>
<dbReference type="InterPro" id="IPR014223">
    <property type="entry name" value="ABC_CydC/D"/>
</dbReference>
<evidence type="ECO:0000313" key="11">
    <source>
        <dbReference type="Proteomes" id="UP000604765"/>
    </source>
</evidence>
<keyword evidence="3" id="KW-0547">Nucleotide-binding</keyword>
<dbReference type="NCBIfam" id="TIGR02868">
    <property type="entry name" value="CydC"/>
    <property type="match status" value="1"/>
</dbReference>
<evidence type="ECO:0000256" key="6">
    <source>
        <dbReference type="ARBA" id="ARBA00023136"/>
    </source>
</evidence>
<dbReference type="Gene3D" id="1.20.1560.10">
    <property type="entry name" value="ABC transporter type 1, transmembrane domain"/>
    <property type="match status" value="1"/>
</dbReference>
<evidence type="ECO:0000259" key="8">
    <source>
        <dbReference type="PROSITE" id="PS50893"/>
    </source>
</evidence>